<dbReference type="PANTHER" id="PTHR11707">
    <property type="entry name" value="L-ASPARAGINASE"/>
    <property type="match status" value="1"/>
</dbReference>
<dbReference type="PROSITE" id="PS00917">
    <property type="entry name" value="ASN_GLN_ASE_2"/>
    <property type="match status" value="1"/>
</dbReference>
<keyword evidence="9" id="KW-1185">Reference proteome</keyword>
<evidence type="ECO:0000313" key="9">
    <source>
        <dbReference type="Proteomes" id="UP000613011"/>
    </source>
</evidence>
<comment type="caution">
    <text evidence="8">The sequence shown here is derived from an EMBL/GenBank/DDBJ whole genome shotgun (WGS) entry which is preliminary data.</text>
</comment>
<dbReference type="GO" id="GO:0004067">
    <property type="term" value="F:asparaginase activity"/>
    <property type="evidence" value="ECO:0007669"/>
    <property type="project" value="UniProtKB-UniRule"/>
</dbReference>
<dbReference type="Gene3D" id="3.40.50.40">
    <property type="match status" value="1"/>
</dbReference>
<evidence type="ECO:0000259" key="6">
    <source>
        <dbReference type="Pfam" id="PF00710"/>
    </source>
</evidence>
<feature type="active site" evidence="5">
    <location>
        <position position="87"/>
    </location>
</feature>
<dbReference type="Proteomes" id="UP000613011">
    <property type="component" value="Unassembled WGS sequence"/>
</dbReference>
<feature type="active site" description="O-isoaspartyl threonine intermediate" evidence="3">
    <location>
        <position position="8"/>
    </location>
</feature>
<dbReference type="InterPro" id="IPR040919">
    <property type="entry name" value="Asparaginase_C"/>
</dbReference>
<accession>A0A936ZES5</accession>
<dbReference type="CDD" id="cd08964">
    <property type="entry name" value="L-asparaginase_II"/>
    <property type="match status" value="1"/>
</dbReference>
<feature type="binding site" evidence="4">
    <location>
        <begin position="87"/>
        <end position="88"/>
    </location>
    <ligand>
        <name>substrate</name>
    </ligand>
</feature>
<dbReference type="SFLD" id="SFLDS00057">
    <property type="entry name" value="Glutaminase/Asparaginase"/>
    <property type="match status" value="1"/>
</dbReference>
<evidence type="ECO:0000256" key="4">
    <source>
        <dbReference type="PIRSR" id="PIRSR001220-2"/>
    </source>
</evidence>
<dbReference type="InterPro" id="IPR027474">
    <property type="entry name" value="L-asparaginase_N"/>
</dbReference>
<dbReference type="GO" id="GO:0006528">
    <property type="term" value="P:asparagine metabolic process"/>
    <property type="evidence" value="ECO:0007669"/>
    <property type="project" value="InterPro"/>
</dbReference>
<dbReference type="InterPro" id="IPR036152">
    <property type="entry name" value="Asp/glu_Ase-like_sf"/>
</dbReference>
<protein>
    <submittedName>
        <fullName evidence="8">Asparaginase</fullName>
    </submittedName>
</protein>
<evidence type="ECO:0000256" key="1">
    <source>
        <dbReference type="ARBA" id="ARBA00010518"/>
    </source>
</evidence>
<dbReference type="InterPro" id="IPR004550">
    <property type="entry name" value="AsnASE_II"/>
</dbReference>
<dbReference type="SUPFAM" id="SSF53774">
    <property type="entry name" value="Glutaminase/Asparaginase"/>
    <property type="match status" value="1"/>
</dbReference>
<dbReference type="InterPro" id="IPR037152">
    <property type="entry name" value="L-asparaginase_N_sf"/>
</dbReference>
<dbReference type="PIRSF" id="PIRSF001220">
    <property type="entry name" value="L-ASNase_gatD"/>
    <property type="match status" value="1"/>
</dbReference>
<dbReference type="SMART" id="SM00870">
    <property type="entry name" value="Asparaginase"/>
    <property type="match status" value="1"/>
</dbReference>
<dbReference type="InterPro" id="IPR027473">
    <property type="entry name" value="L-asparaginase_C"/>
</dbReference>
<dbReference type="PANTHER" id="PTHR11707:SF28">
    <property type="entry name" value="60 KDA LYSOPHOSPHOLIPASE"/>
    <property type="match status" value="1"/>
</dbReference>
<dbReference type="Gene3D" id="3.40.50.1170">
    <property type="entry name" value="L-asparaginase, N-terminal domain"/>
    <property type="match status" value="1"/>
</dbReference>
<dbReference type="PROSITE" id="PS51732">
    <property type="entry name" value="ASN_GLN_ASE_3"/>
    <property type="match status" value="1"/>
</dbReference>
<dbReference type="FunFam" id="3.40.50.1170:FF:000001">
    <property type="entry name" value="L-asparaginase 2"/>
    <property type="match status" value="1"/>
</dbReference>
<reference evidence="8" key="1">
    <citation type="submission" date="2021-01" db="EMBL/GenBank/DDBJ databases">
        <title>Ramlibacter sp. strain AW1 16S ribosomal RNA gene Genome sequencing and assembly.</title>
        <authorList>
            <person name="Kang M."/>
        </authorList>
    </citation>
    <scope>NUCLEOTIDE SEQUENCE</scope>
    <source>
        <strain evidence="8">AW1</strain>
    </source>
</reference>
<comment type="similarity">
    <text evidence="1">Belongs to the asparaginase 1 family.</text>
</comment>
<evidence type="ECO:0000256" key="3">
    <source>
        <dbReference type="PIRSR" id="PIRSR001220-1"/>
    </source>
</evidence>
<feature type="binding site" evidence="4">
    <location>
        <position position="54"/>
    </location>
    <ligand>
        <name>substrate</name>
    </ligand>
</feature>
<dbReference type="Pfam" id="PF17763">
    <property type="entry name" value="Asparaginase_C"/>
    <property type="match status" value="1"/>
</dbReference>
<evidence type="ECO:0000313" key="8">
    <source>
        <dbReference type="EMBL" id="MBL0418948.1"/>
    </source>
</evidence>
<proteinExistence type="inferred from homology"/>
<evidence type="ECO:0000256" key="5">
    <source>
        <dbReference type="PROSITE-ProRule" id="PRU10100"/>
    </source>
</evidence>
<name>A0A936ZES5_9BURK</name>
<organism evidence="8 9">
    <name type="scientific">Ramlibacter aurantiacus</name>
    <dbReference type="NCBI Taxonomy" id="2801330"/>
    <lineage>
        <taxon>Bacteria</taxon>
        <taxon>Pseudomonadati</taxon>
        <taxon>Pseudomonadota</taxon>
        <taxon>Betaproteobacteria</taxon>
        <taxon>Burkholderiales</taxon>
        <taxon>Comamonadaceae</taxon>
        <taxon>Ramlibacter</taxon>
    </lineage>
</organism>
<dbReference type="AlphaFoldDB" id="A0A936ZES5"/>
<evidence type="ECO:0000256" key="2">
    <source>
        <dbReference type="ARBA" id="ARBA00022801"/>
    </source>
</evidence>
<feature type="domain" description="L-asparaginase N-terminal" evidence="6">
    <location>
        <begin position="1"/>
        <end position="185"/>
    </location>
</feature>
<feature type="domain" description="Asparaginase/glutaminase C-terminal" evidence="7">
    <location>
        <begin position="212"/>
        <end position="306"/>
    </location>
</feature>
<evidence type="ECO:0000259" key="7">
    <source>
        <dbReference type="Pfam" id="PF17763"/>
    </source>
</evidence>
<dbReference type="InterPro" id="IPR006034">
    <property type="entry name" value="Asparaginase/glutaminase-like"/>
</dbReference>
<dbReference type="PIRSF" id="PIRSF500176">
    <property type="entry name" value="L_ASNase"/>
    <property type="match status" value="1"/>
</dbReference>
<gene>
    <name evidence="8" type="ORF">JI739_01190</name>
</gene>
<dbReference type="InterPro" id="IPR027475">
    <property type="entry name" value="Asparaginase/glutaminase_AS2"/>
</dbReference>
<dbReference type="PRINTS" id="PR00139">
    <property type="entry name" value="ASNGLNASE"/>
</dbReference>
<keyword evidence="2" id="KW-0378">Hydrolase</keyword>
<dbReference type="Pfam" id="PF00710">
    <property type="entry name" value="Asparaginase"/>
    <property type="match status" value="1"/>
</dbReference>
<dbReference type="EMBL" id="JAEQNA010000001">
    <property type="protein sequence ID" value="MBL0418948.1"/>
    <property type="molecule type" value="Genomic_DNA"/>
</dbReference>
<sequence length="310" mass="31777">MVLGTGGTIAGTARQAGDQVGYTAAQIGIDALLESVATFHGVPLEAEQVAQVDSKDMDHAVWLQLAQRCAAALERSDVQGVVVTHGTDTLEESAYFLQRVLAPRKPLVLTGAMRPATALLSDGPQNLADAVAVARSDQVAGVLVVFAGQVHESEAVSKRHSFQLEAFSSGERGLLGVVEGGALRLLHAGPVCAAPAPGLLARLPSDARAWPRVAIVTSHAGADGAVVDALANLGVAGIVVAATGSGTVHRSLLEALKRARAAGIRVVRASRCAQGRVLPRPDDELPHAAGLSPVKARIALMLDLAIGAGE</sequence>